<feature type="region of interest" description="Disordered" evidence="1">
    <location>
        <begin position="57"/>
        <end position="89"/>
    </location>
</feature>
<dbReference type="GeneID" id="4322945"/>
<evidence type="ECO:0000313" key="3">
    <source>
        <dbReference type="Proteomes" id="UP000007963"/>
    </source>
</evidence>
<feature type="region of interest" description="Disordered" evidence="1">
    <location>
        <begin position="106"/>
        <end position="167"/>
    </location>
</feature>
<dbReference type="Proteomes" id="UP000007963">
    <property type="component" value="Unassembled WGS sequence"/>
</dbReference>
<dbReference type="HOGENOM" id="CLU_1594184_0_0_1"/>
<organism evidence="2 3">
    <name type="scientific">Aspergillus terreus (strain NIH 2624 / FGSC A1156)</name>
    <dbReference type="NCBI Taxonomy" id="341663"/>
    <lineage>
        <taxon>Eukaryota</taxon>
        <taxon>Fungi</taxon>
        <taxon>Dikarya</taxon>
        <taxon>Ascomycota</taxon>
        <taxon>Pezizomycotina</taxon>
        <taxon>Eurotiomycetes</taxon>
        <taxon>Eurotiomycetidae</taxon>
        <taxon>Eurotiales</taxon>
        <taxon>Aspergillaceae</taxon>
        <taxon>Aspergillus</taxon>
        <taxon>Aspergillus subgen. Circumdati</taxon>
    </lineage>
</organism>
<feature type="compositionally biased region" description="Polar residues" evidence="1">
    <location>
        <begin position="77"/>
        <end position="88"/>
    </location>
</feature>
<proteinExistence type="predicted"/>
<feature type="region of interest" description="Disordered" evidence="1">
    <location>
        <begin position="1"/>
        <end position="23"/>
    </location>
</feature>
<evidence type="ECO:0000256" key="1">
    <source>
        <dbReference type="SAM" id="MobiDB-lite"/>
    </source>
</evidence>
<evidence type="ECO:0000313" key="2">
    <source>
        <dbReference type="EMBL" id="EAU32045.1"/>
    </source>
</evidence>
<gene>
    <name evidence="2" type="ORF">ATEG_07783</name>
</gene>
<reference evidence="3" key="1">
    <citation type="submission" date="2005-09" db="EMBL/GenBank/DDBJ databases">
        <title>Annotation of the Aspergillus terreus NIH2624 genome.</title>
        <authorList>
            <person name="Birren B.W."/>
            <person name="Lander E.S."/>
            <person name="Galagan J.E."/>
            <person name="Nusbaum C."/>
            <person name="Devon K."/>
            <person name="Henn M."/>
            <person name="Ma L.-J."/>
            <person name="Jaffe D.B."/>
            <person name="Butler J."/>
            <person name="Alvarez P."/>
            <person name="Gnerre S."/>
            <person name="Grabherr M."/>
            <person name="Kleber M."/>
            <person name="Mauceli E.W."/>
            <person name="Brockman W."/>
            <person name="Rounsley S."/>
            <person name="Young S.K."/>
            <person name="LaButti K."/>
            <person name="Pushparaj V."/>
            <person name="DeCaprio D."/>
            <person name="Crawford M."/>
            <person name="Koehrsen M."/>
            <person name="Engels R."/>
            <person name="Montgomery P."/>
            <person name="Pearson M."/>
            <person name="Howarth C."/>
            <person name="Larson L."/>
            <person name="Luoma S."/>
            <person name="White J."/>
            <person name="Alvarado L."/>
            <person name="Kodira C.D."/>
            <person name="Zeng Q."/>
            <person name="Oleary S."/>
            <person name="Yandava C."/>
            <person name="Denning D.W."/>
            <person name="Nierman W.C."/>
            <person name="Milne T."/>
            <person name="Madden K."/>
        </authorList>
    </citation>
    <scope>NUCLEOTIDE SEQUENCE [LARGE SCALE GENOMIC DNA]</scope>
    <source>
        <strain evidence="3">NIH 2624 / FGSC A1156</strain>
    </source>
</reference>
<sequence length="167" mass="18336">MSFVQFQLDPTVRAPPPTTSEGILSTRTTRVSKPLVQTTIPSMFPKQRLRPSQVQSKLVNKQSRLGRTIRAPPPKTSEGSLSTRTTRVSKPLVQKKVDIMFAKQRLRQSQAQPKLVNGQTADISRQASPSNNVGDVGSLNGTFNPPWSISEKSSRPLDLSPMDDASV</sequence>
<dbReference type="VEuPathDB" id="FungiDB:ATEG_07783"/>
<dbReference type="RefSeq" id="XP_001216404.1">
    <property type="nucleotide sequence ID" value="XM_001216404.1"/>
</dbReference>
<accession>Q0CEV1</accession>
<feature type="compositionally biased region" description="Polar residues" evidence="1">
    <location>
        <begin position="107"/>
        <end position="151"/>
    </location>
</feature>
<dbReference type="AlphaFoldDB" id="Q0CEV1"/>
<protein>
    <submittedName>
        <fullName evidence="2">Uncharacterized protein</fullName>
    </submittedName>
</protein>
<dbReference type="EMBL" id="CH476604">
    <property type="protein sequence ID" value="EAU32045.1"/>
    <property type="molecule type" value="Genomic_DNA"/>
</dbReference>
<name>Q0CEV1_ASPTN</name>